<sequence>MSLNTNDTLRATVAALMRLAGETQHDLAAGMGLGQAAVSKKLAGRIAWSLADVDALAAHYGIPVPDLLAGPTHATAKLPTARLAQVVGGHQATIPTS</sequence>
<dbReference type="InterPro" id="IPR010982">
    <property type="entry name" value="Lambda_DNA-bd_dom_sf"/>
</dbReference>
<dbReference type="InterPro" id="IPR013975">
    <property type="entry name" value="Tscrpt_reg_BetR_N"/>
</dbReference>
<dbReference type="RefSeq" id="WP_176166655.1">
    <property type="nucleotide sequence ID" value="NZ_CP054930.1"/>
</dbReference>
<organism evidence="2 3">
    <name type="scientific">Streptomyces buecherae</name>
    <dbReference type="NCBI Taxonomy" id="2763006"/>
    <lineage>
        <taxon>Bacteria</taxon>
        <taxon>Bacillati</taxon>
        <taxon>Actinomycetota</taxon>
        <taxon>Actinomycetes</taxon>
        <taxon>Kitasatosporales</taxon>
        <taxon>Streptomycetaceae</taxon>
        <taxon>Streptomyces</taxon>
    </lineage>
</organism>
<dbReference type="Proteomes" id="UP000509303">
    <property type="component" value="Plasmid unnamed"/>
</dbReference>
<dbReference type="AlphaFoldDB" id="A0A7H8NKW7"/>
<dbReference type="Gene3D" id="1.10.260.40">
    <property type="entry name" value="lambda repressor-like DNA-binding domains"/>
    <property type="match status" value="1"/>
</dbReference>
<keyword evidence="2" id="KW-0614">Plasmid</keyword>
<dbReference type="SMART" id="SM00530">
    <property type="entry name" value="HTH_XRE"/>
    <property type="match status" value="1"/>
</dbReference>
<feature type="domain" description="HTH cro/C1-type" evidence="1">
    <location>
        <begin position="13"/>
        <end position="67"/>
    </location>
</feature>
<keyword evidence="3" id="KW-1185">Reference proteome</keyword>
<name>A0A7H8NKW7_9ACTN</name>
<gene>
    <name evidence="2" type="ORF">HUT08_36455</name>
</gene>
<geneLocation type="plasmid" evidence="2 3">
    <name>unnamed</name>
</geneLocation>
<dbReference type="EMBL" id="CP054930">
    <property type="protein sequence ID" value="QKW55025.1"/>
    <property type="molecule type" value="Genomic_DNA"/>
</dbReference>
<dbReference type="SUPFAM" id="SSF47413">
    <property type="entry name" value="lambda repressor-like DNA-binding domains"/>
    <property type="match status" value="1"/>
</dbReference>
<dbReference type="Pfam" id="PF08667">
    <property type="entry name" value="BetR"/>
    <property type="match status" value="1"/>
</dbReference>
<dbReference type="PROSITE" id="PS50943">
    <property type="entry name" value="HTH_CROC1"/>
    <property type="match status" value="1"/>
</dbReference>
<accession>A0A7H8NKW7</accession>
<dbReference type="InterPro" id="IPR001387">
    <property type="entry name" value="Cro/C1-type_HTH"/>
</dbReference>
<protein>
    <submittedName>
        <fullName evidence="2">Helix-turn-helix transcriptional regulator</fullName>
    </submittedName>
</protein>
<reference evidence="2 3" key="1">
    <citation type="submission" date="2020-06" db="EMBL/GenBank/DDBJ databases">
        <title>Genome mining for natural products.</title>
        <authorList>
            <person name="Zhang B."/>
            <person name="Shi J."/>
            <person name="Ge H."/>
        </authorList>
    </citation>
    <scope>NUCLEOTIDE SEQUENCE [LARGE SCALE GENOMIC DNA]</scope>
    <source>
        <strain evidence="2 3">NA00687</strain>
        <plasmid evidence="2 3">unnamed</plasmid>
    </source>
</reference>
<evidence type="ECO:0000313" key="3">
    <source>
        <dbReference type="Proteomes" id="UP000509303"/>
    </source>
</evidence>
<evidence type="ECO:0000259" key="1">
    <source>
        <dbReference type="PROSITE" id="PS50943"/>
    </source>
</evidence>
<evidence type="ECO:0000313" key="2">
    <source>
        <dbReference type="EMBL" id="QKW55025.1"/>
    </source>
</evidence>
<dbReference type="GO" id="GO:0003677">
    <property type="term" value="F:DNA binding"/>
    <property type="evidence" value="ECO:0007669"/>
    <property type="project" value="InterPro"/>
</dbReference>
<proteinExistence type="predicted"/>